<comment type="similarity">
    <text evidence="2 8">Belongs to the diaminopimelate epimerase family.</text>
</comment>
<dbReference type="InterPro" id="IPR018510">
    <property type="entry name" value="DAP_epimerase_AS"/>
</dbReference>
<dbReference type="InterPro" id="IPR001653">
    <property type="entry name" value="DAP_epimerase_DapF"/>
</dbReference>
<name>A0ABS1HC58_9BACL</name>
<proteinExistence type="inferred from homology"/>
<feature type="binding site" evidence="8">
    <location>
        <begin position="74"/>
        <end position="75"/>
    </location>
    <ligand>
        <name>substrate</name>
    </ligand>
</feature>
<dbReference type="PANTHER" id="PTHR31689:SF0">
    <property type="entry name" value="DIAMINOPIMELATE EPIMERASE"/>
    <property type="match status" value="1"/>
</dbReference>
<evidence type="ECO:0000256" key="9">
    <source>
        <dbReference type="PROSITE-ProRule" id="PRU10125"/>
    </source>
</evidence>
<keyword evidence="11" id="KW-1185">Reference proteome</keyword>
<feature type="active site" description="Proton acceptor" evidence="8">
    <location>
        <position position="226"/>
    </location>
</feature>
<evidence type="ECO:0000256" key="8">
    <source>
        <dbReference type="HAMAP-Rule" id="MF_00197"/>
    </source>
</evidence>
<comment type="function">
    <text evidence="8">Catalyzes the stereoinversion of LL-2,6-diaminopimelate (L,L-DAP) to meso-diaminopimelate (meso-DAP), a precursor of L-lysine and an essential component of the bacterial peptidoglycan.</text>
</comment>
<evidence type="ECO:0000256" key="5">
    <source>
        <dbReference type="ARBA" id="ARBA00023154"/>
    </source>
</evidence>
<dbReference type="GO" id="GO:0008837">
    <property type="term" value="F:diaminopimelate epimerase activity"/>
    <property type="evidence" value="ECO:0007669"/>
    <property type="project" value="UniProtKB-EC"/>
</dbReference>
<sequence length="321" mass="35521">MTMQLHKVHGSGNTFYILETTDEKSMDWSQLSIWLCQKENLGGADGLLLVAPSKKGLAKMRVINADGSEASMCGNGLRCVARYICEKNNVSEALIETMKAVLKVQKEAPIYAEIPTYSVEIAPISFELTSLPMSYKNKYEIRNEMIAEFADDITFTAVSVPNPHLIGIVQPDKITNTLHQERLSSMLNGQNDFCPDGVNVSYVYPMDAQTIYVRTYERGVGFTNACGTAMTASALVSSIVGVAQEGTVTVFNPGGFVQCHVKNNKGCFDLKLVGNATFIAELELNYEKENEWLWQSVKNTDEQKAYESLIAYTENKIAAIF</sequence>
<evidence type="ECO:0000256" key="7">
    <source>
        <dbReference type="ARBA" id="ARBA00051712"/>
    </source>
</evidence>
<dbReference type="HAMAP" id="MF_00197">
    <property type="entry name" value="DAP_epimerase"/>
    <property type="match status" value="1"/>
</dbReference>
<dbReference type="RefSeq" id="WP_200750197.1">
    <property type="nucleotide sequence ID" value="NZ_JAEOAH010000042.1"/>
</dbReference>
<protein>
    <recommendedName>
        <fullName evidence="3 8">Diaminopimelate epimerase</fullName>
        <shortName evidence="8">DAP epimerase</shortName>
        <ecNumber evidence="3 8">5.1.1.7</ecNumber>
    </recommendedName>
    <alternativeName>
        <fullName evidence="8">PLP-independent amino acid racemase</fullName>
    </alternativeName>
</protein>
<comment type="subunit">
    <text evidence="8">Homodimer.</text>
</comment>
<dbReference type="Proteomes" id="UP000618943">
    <property type="component" value="Unassembled WGS sequence"/>
</dbReference>
<feature type="binding site" evidence="8">
    <location>
        <position position="162"/>
    </location>
    <ligand>
        <name>substrate</name>
    </ligand>
</feature>
<dbReference type="Pfam" id="PF01678">
    <property type="entry name" value="DAP_epimerase"/>
    <property type="match status" value="2"/>
</dbReference>
<feature type="site" description="Could be important to modulate the pK values of the two catalytic cysteine residues" evidence="8">
    <location>
        <position position="217"/>
    </location>
</feature>
<feature type="active site" description="Proton donor" evidence="8">
    <location>
        <position position="73"/>
    </location>
</feature>
<keyword evidence="8" id="KW-0963">Cytoplasm</keyword>
<comment type="caution">
    <text evidence="10">The sequence shown here is derived from an EMBL/GenBank/DDBJ whole genome shotgun (WGS) entry which is preliminary data.</text>
</comment>
<comment type="subcellular location">
    <subcellularLocation>
        <location evidence="8">Cytoplasm</location>
    </subcellularLocation>
</comment>
<evidence type="ECO:0000313" key="10">
    <source>
        <dbReference type="EMBL" id="MBK3496844.1"/>
    </source>
</evidence>
<dbReference type="PANTHER" id="PTHR31689">
    <property type="entry name" value="DIAMINOPIMELATE EPIMERASE, CHLOROPLASTIC"/>
    <property type="match status" value="1"/>
</dbReference>
<evidence type="ECO:0000313" key="11">
    <source>
        <dbReference type="Proteomes" id="UP000618943"/>
    </source>
</evidence>
<evidence type="ECO:0000256" key="4">
    <source>
        <dbReference type="ARBA" id="ARBA00022605"/>
    </source>
</evidence>
<evidence type="ECO:0000256" key="2">
    <source>
        <dbReference type="ARBA" id="ARBA00010219"/>
    </source>
</evidence>
<accession>A0ABS1HC58</accession>
<feature type="active site" evidence="9">
    <location>
        <position position="73"/>
    </location>
</feature>
<keyword evidence="5 8" id="KW-0457">Lysine biosynthesis</keyword>
<dbReference type="EMBL" id="JAEOAH010000042">
    <property type="protein sequence ID" value="MBK3496844.1"/>
    <property type="molecule type" value="Genomic_DNA"/>
</dbReference>
<dbReference type="EC" id="5.1.1.7" evidence="3 8"/>
<comment type="catalytic activity">
    <reaction evidence="7 8">
        <text>(2S,6S)-2,6-diaminopimelate = meso-2,6-diaminopimelate</text>
        <dbReference type="Rhea" id="RHEA:15393"/>
        <dbReference type="ChEBI" id="CHEBI:57609"/>
        <dbReference type="ChEBI" id="CHEBI:57791"/>
        <dbReference type="EC" id="5.1.1.7"/>
    </reaction>
</comment>
<evidence type="ECO:0000256" key="1">
    <source>
        <dbReference type="ARBA" id="ARBA00005196"/>
    </source>
</evidence>
<feature type="binding site" evidence="8">
    <location>
        <begin position="217"/>
        <end position="218"/>
    </location>
    <ligand>
        <name>substrate</name>
    </ligand>
</feature>
<keyword evidence="6 8" id="KW-0413">Isomerase</keyword>
<feature type="binding site" evidence="8">
    <location>
        <begin position="227"/>
        <end position="228"/>
    </location>
    <ligand>
        <name>substrate</name>
    </ligand>
</feature>
<organism evidence="10 11">
    <name type="scientific">Viridibacillus soli</name>
    <dbReference type="NCBI Taxonomy" id="2798301"/>
    <lineage>
        <taxon>Bacteria</taxon>
        <taxon>Bacillati</taxon>
        <taxon>Bacillota</taxon>
        <taxon>Bacilli</taxon>
        <taxon>Bacillales</taxon>
        <taxon>Caryophanaceae</taxon>
        <taxon>Viridibacillus</taxon>
    </lineage>
</organism>
<feature type="binding site" evidence="8">
    <location>
        <position position="13"/>
    </location>
    <ligand>
        <name>substrate</name>
    </ligand>
</feature>
<gene>
    <name evidence="8" type="primary">dapF</name>
    <name evidence="10" type="ORF">JFL43_18650</name>
</gene>
<dbReference type="SUPFAM" id="SSF54506">
    <property type="entry name" value="Diaminopimelate epimerase-like"/>
    <property type="match status" value="2"/>
</dbReference>
<reference evidence="10 11" key="1">
    <citation type="submission" date="2020-12" db="EMBL/GenBank/DDBJ databases">
        <title>YIM B01967 draft genome.</title>
        <authorList>
            <person name="Yan X."/>
        </authorList>
    </citation>
    <scope>NUCLEOTIDE SEQUENCE [LARGE SCALE GENOMIC DNA]</scope>
    <source>
        <strain evidence="10 11">YIM B01967</strain>
    </source>
</reference>
<comment type="pathway">
    <text evidence="1 8">Amino-acid biosynthesis; L-lysine biosynthesis via DAP pathway; DL-2,6-diaminopimelate from LL-2,6-diaminopimelate: step 1/1.</text>
</comment>
<feature type="binding site" evidence="8">
    <location>
        <position position="64"/>
    </location>
    <ligand>
        <name>substrate</name>
    </ligand>
</feature>
<keyword evidence="4 8" id="KW-0028">Amino-acid biosynthesis</keyword>
<comment type="caution">
    <text evidence="8">Lacks conserved residue(s) required for the propagation of feature annotation.</text>
</comment>
<dbReference type="Gene3D" id="3.10.310.10">
    <property type="entry name" value="Diaminopimelate Epimerase, Chain A, domain 1"/>
    <property type="match status" value="2"/>
</dbReference>
<dbReference type="PROSITE" id="PS01326">
    <property type="entry name" value="DAP_EPIMERASE"/>
    <property type="match status" value="1"/>
</dbReference>
<evidence type="ECO:0000256" key="3">
    <source>
        <dbReference type="ARBA" id="ARBA00013080"/>
    </source>
</evidence>
<feature type="binding site" evidence="8">
    <location>
        <position position="199"/>
    </location>
    <ligand>
        <name>substrate</name>
    </ligand>
</feature>
<evidence type="ECO:0000256" key="6">
    <source>
        <dbReference type="ARBA" id="ARBA00023235"/>
    </source>
</evidence>
<feature type="site" description="Could be important to modulate the pK values of the two catalytic cysteine residues" evidence="8">
    <location>
        <position position="164"/>
    </location>
</feature>
<dbReference type="NCBIfam" id="TIGR00652">
    <property type="entry name" value="DapF"/>
    <property type="match status" value="1"/>
</dbReference>